<dbReference type="EMBL" id="CP087977">
    <property type="protein sequence ID" value="UUZ45258.1"/>
    <property type="molecule type" value="Genomic_DNA"/>
</dbReference>
<evidence type="ECO:0000313" key="1">
    <source>
        <dbReference type="EMBL" id="UUZ45258.1"/>
    </source>
</evidence>
<reference evidence="1" key="1">
    <citation type="submission" date="2021-11" db="EMBL/GenBank/DDBJ databases">
        <title>Study of the species diversity of bacterial strains isolated from a unique natural object - Shulgan-Tash cave (Bashkiria).</title>
        <authorList>
            <person name="Sazanova A.L."/>
            <person name="Chirak E.R."/>
            <person name="Safronova V.I."/>
        </authorList>
    </citation>
    <scope>NUCLEOTIDE SEQUENCE</scope>
    <source>
        <strain evidence="1">P1</strain>
    </source>
</reference>
<proteinExistence type="predicted"/>
<sequence>MARGAHRLGAYKDEYEVARLLTDPDLEAQTLGQVPGAARPTYRLHPPMLRSAGMSKKISIPLAGRPALVALAGAKRLRGTALDPFGRAHVRRLERALLADYVATVARPADGLDALGYDTAVAVAETAEIVRGYEGVKLGNVAQYVQARAELGHPVSAEVAGLL</sequence>
<dbReference type="Proteomes" id="UP001059663">
    <property type="component" value="Chromosome"/>
</dbReference>
<protein>
    <submittedName>
        <fullName evidence="1">Uncharacterized protein</fullName>
    </submittedName>
</protein>
<accession>A0AC61U5X7</accession>
<evidence type="ECO:0000313" key="2">
    <source>
        <dbReference type="Proteomes" id="UP001059663"/>
    </source>
</evidence>
<organism evidence="1 2">
    <name type="scientific">Janibacter limosus</name>
    <dbReference type="NCBI Taxonomy" id="53458"/>
    <lineage>
        <taxon>Bacteria</taxon>
        <taxon>Bacillati</taxon>
        <taxon>Actinomycetota</taxon>
        <taxon>Actinomycetes</taxon>
        <taxon>Micrococcales</taxon>
        <taxon>Intrasporangiaceae</taxon>
        <taxon>Janibacter</taxon>
    </lineage>
</organism>
<gene>
    <name evidence="1" type="ORF">LP422_03090</name>
</gene>
<name>A0AC61U5X7_9MICO</name>